<reference evidence="3 5" key="1">
    <citation type="journal article" date="2017" name="Nature">
        <title>The sunflower genome provides insights into oil metabolism, flowering and Asterid evolution.</title>
        <authorList>
            <person name="Badouin H."/>
            <person name="Gouzy J."/>
            <person name="Grassa C.J."/>
            <person name="Murat F."/>
            <person name="Staton S.E."/>
            <person name="Cottret L."/>
            <person name="Lelandais-Briere C."/>
            <person name="Owens G.L."/>
            <person name="Carrere S."/>
            <person name="Mayjonade B."/>
            <person name="Legrand L."/>
            <person name="Gill N."/>
            <person name="Kane N.C."/>
            <person name="Bowers J.E."/>
            <person name="Hubner S."/>
            <person name="Bellec A."/>
            <person name="Berard A."/>
            <person name="Berges H."/>
            <person name="Blanchet N."/>
            <person name="Boniface M.C."/>
            <person name="Brunel D."/>
            <person name="Catrice O."/>
            <person name="Chaidir N."/>
            <person name="Claudel C."/>
            <person name="Donnadieu C."/>
            <person name="Faraut T."/>
            <person name="Fievet G."/>
            <person name="Helmstetter N."/>
            <person name="King M."/>
            <person name="Knapp S.J."/>
            <person name="Lai Z."/>
            <person name="Le Paslier M.C."/>
            <person name="Lippi Y."/>
            <person name="Lorenzon L."/>
            <person name="Mandel J.R."/>
            <person name="Marage G."/>
            <person name="Marchand G."/>
            <person name="Marquand E."/>
            <person name="Bret-Mestries E."/>
            <person name="Morien E."/>
            <person name="Nambeesan S."/>
            <person name="Nguyen T."/>
            <person name="Pegot-Espagnet P."/>
            <person name="Pouilly N."/>
            <person name="Raftis F."/>
            <person name="Sallet E."/>
            <person name="Schiex T."/>
            <person name="Thomas J."/>
            <person name="Vandecasteele C."/>
            <person name="Vares D."/>
            <person name="Vear F."/>
            <person name="Vautrin S."/>
            <person name="Crespi M."/>
            <person name="Mangin B."/>
            <person name="Burke J.M."/>
            <person name="Salse J."/>
            <person name="Munos S."/>
            <person name="Vincourt P."/>
            <person name="Rieseberg L.H."/>
            <person name="Langlade N.B."/>
        </authorList>
    </citation>
    <scope>NUCLEOTIDE SEQUENCE [LARGE SCALE GENOMIC DNA]</scope>
    <source>
        <strain evidence="5">cv. SF193</strain>
        <tissue evidence="3">Leaves</tissue>
    </source>
</reference>
<gene>
    <name evidence="4" type="ORF">HannXRQ_Chr12g0365321</name>
    <name evidence="3" type="ORF">HanXRQr2_Chr12g0535481</name>
</gene>
<dbReference type="Gramene" id="mRNA:HanXRQr2_Chr12g0535481">
    <property type="protein sequence ID" value="mRNA:HanXRQr2_Chr12g0535481"/>
    <property type="gene ID" value="HanXRQr2_Chr12g0535481"/>
</dbReference>
<feature type="region of interest" description="Disordered" evidence="1">
    <location>
        <begin position="25"/>
        <end position="62"/>
    </location>
</feature>
<dbReference type="EMBL" id="CM007901">
    <property type="protein sequence ID" value="OTG04701.1"/>
    <property type="molecule type" value="Genomic_DNA"/>
</dbReference>
<keyword evidence="5" id="KW-1185">Reference proteome</keyword>
<organism evidence="4 5">
    <name type="scientific">Helianthus annuus</name>
    <name type="common">Common sunflower</name>
    <dbReference type="NCBI Taxonomy" id="4232"/>
    <lineage>
        <taxon>Eukaryota</taxon>
        <taxon>Viridiplantae</taxon>
        <taxon>Streptophyta</taxon>
        <taxon>Embryophyta</taxon>
        <taxon>Tracheophyta</taxon>
        <taxon>Spermatophyta</taxon>
        <taxon>Magnoliopsida</taxon>
        <taxon>eudicotyledons</taxon>
        <taxon>Gunneridae</taxon>
        <taxon>Pentapetalae</taxon>
        <taxon>asterids</taxon>
        <taxon>campanulids</taxon>
        <taxon>Asterales</taxon>
        <taxon>Asteraceae</taxon>
        <taxon>Asteroideae</taxon>
        <taxon>Heliantheae alliance</taxon>
        <taxon>Heliantheae</taxon>
        <taxon>Helianthus</taxon>
    </lineage>
</organism>
<evidence type="ECO:0000313" key="3">
    <source>
        <dbReference type="EMBL" id="KAF5777428.1"/>
    </source>
</evidence>
<feature type="chain" id="PRO_5041061065" description="Rapid ALkalinization Factor" evidence="2">
    <location>
        <begin position="25"/>
        <end position="97"/>
    </location>
</feature>
<accession>A0A251T475</accession>
<reference evidence="3" key="3">
    <citation type="submission" date="2020-06" db="EMBL/GenBank/DDBJ databases">
        <title>Helianthus annuus Genome sequencing and assembly Release 2.</title>
        <authorList>
            <person name="Gouzy J."/>
            <person name="Langlade N."/>
            <person name="Munos S."/>
        </authorList>
    </citation>
    <scope>NUCLEOTIDE SEQUENCE</scope>
    <source>
        <tissue evidence="3">Leaves</tissue>
    </source>
</reference>
<evidence type="ECO:0000256" key="2">
    <source>
        <dbReference type="SAM" id="SignalP"/>
    </source>
</evidence>
<dbReference type="EMBL" id="MNCJ02000327">
    <property type="protein sequence ID" value="KAF5777428.1"/>
    <property type="molecule type" value="Genomic_DNA"/>
</dbReference>
<protein>
    <recommendedName>
        <fullName evidence="6">Rapid ALkalinization Factor</fullName>
    </recommendedName>
</protein>
<sequence>MVNKRCLVGLILISFMLIISSSDASPPAPPKFQGAHGKESPRPPKNRASPPPPSHGQQKPGHISVRYESLQRGSPVCNASIHGNCGRRCTKSYSCRH</sequence>
<reference evidence="4" key="2">
    <citation type="submission" date="2017-02" db="EMBL/GenBank/DDBJ databases">
        <title>Sunflower complete genome.</title>
        <authorList>
            <person name="Langlade N."/>
            <person name="Munos S."/>
        </authorList>
    </citation>
    <scope>NUCLEOTIDE SEQUENCE [LARGE SCALE GENOMIC DNA]</scope>
    <source>
        <tissue evidence="4">Leaves</tissue>
    </source>
</reference>
<keyword evidence="2" id="KW-0732">Signal</keyword>
<evidence type="ECO:0000256" key="1">
    <source>
        <dbReference type="SAM" id="MobiDB-lite"/>
    </source>
</evidence>
<evidence type="ECO:0000313" key="5">
    <source>
        <dbReference type="Proteomes" id="UP000215914"/>
    </source>
</evidence>
<name>A0A251T475_HELAN</name>
<dbReference type="Proteomes" id="UP000215914">
    <property type="component" value="Chromosome 12"/>
</dbReference>
<evidence type="ECO:0000313" key="4">
    <source>
        <dbReference type="EMBL" id="OTG04701.1"/>
    </source>
</evidence>
<proteinExistence type="predicted"/>
<feature type="signal peptide" evidence="2">
    <location>
        <begin position="1"/>
        <end position="24"/>
    </location>
</feature>
<dbReference type="InParanoid" id="A0A251T475"/>
<evidence type="ECO:0008006" key="6">
    <source>
        <dbReference type="Google" id="ProtNLM"/>
    </source>
</evidence>
<dbReference type="AlphaFoldDB" id="A0A251T475"/>